<dbReference type="Proteomes" id="UP001244341">
    <property type="component" value="Chromosome 16b"/>
</dbReference>
<keyword evidence="3" id="KW-1185">Reference proteome</keyword>
<proteinExistence type="predicted"/>
<evidence type="ECO:0008006" key="4">
    <source>
        <dbReference type="Google" id="ProtNLM"/>
    </source>
</evidence>
<dbReference type="PANTHER" id="PTHR46104:SF1">
    <property type="entry name" value="GENE 9195-RELATED"/>
    <property type="match status" value="1"/>
</dbReference>
<dbReference type="SMART" id="SM01411">
    <property type="entry name" value="Ephrin_rec_like"/>
    <property type="match status" value="8"/>
</dbReference>
<feature type="signal peptide" evidence="1">
    <location>
        <begin position="1"/>
        <end position="16"/>
    </location>
</feature>
<dbReference type="EMBL" id="CP126223">
    <property type="protein sequence ID" value="WIA23304.1"/>
    <property type="molecule type" value="Genomic_DNA"/>
</dbReference>
<accession>A0ABY8UP07</accession>
<gene>
    <name evidence="2" type="ORF">OEZ85_000071</name>
</gene>
<keyword evidence="1" id="KW-0732">Signal</keyword>
<name>A0ABY8UP07_TETOB</name>
<dbReference type="SUPFAM" id="SSF57184">
    <property type="entry name" value="Growth factor receptor domain"/>
    <property type="match status" value="1"/>
</dbReference>
<evidence type="ECO:0000256" key="1">
    <source>
        <dbReference type="SAM" id="SignalP"/>
    </source>
</evidence>
<dbReference type="PANTHER" id="PTHR46104">
    <property type="entry name" value="GENE 9195-RELATED-RELATED"/>
    <property type="match status" value="1"/>
</dbReference>
<feature type="chain" id="PRO_5045072579" description="Tyrosine-protein kinase ephrin type A/B receptor-like domain-containing protein" evidence="1">
    <location>
        <begin position="17"/>
        <end position="956"/>
    </location>
</feature>
<sequence>MRALAALLLLLGAVGALSNRAPSFGRSLQQTTYTCTLATGCTRCPDGCMAQTGSCIGDDTSGNFRCKRCQLLTTFDNPKENLRPAADGSCGCARGYYLDTSATRKCVICPKNFWCPGGTESASKVTTGSNPTGQIACPTNMVTVNTGAFNRLFCVNNQGYSYNAPTTATGDPSATVCPENTFSPGFKRQDDCTPCPSGLKTDNGLPNTIDFVPSSVTVPSGYTKQYTDTAGTTQQTSSAACKVPPGWYVTSSNKVIRCPRGEYREGYVATTATGANKCVRCPRGTTTYAAASPTKLFCDVLVPGHYWIDPATRPGVGTVAVQYTRICEQKSYCPGGYPTDNPDAGGTVFDGKVACPNELWTKENGAKSSANCLVPPGHYLPTGTTAVVTGCLSGEYSPDWRKQGDAGVDICKPCGAGLRSDTVDSISVFVLATTGADSGFVANTPSSVLNVRRSSSSCFITKGQGTVLAAGSTMADPKYKAITCPANTYGVADKTYELRLSPCKDCPTNTYTSTSASGACITGGTSYKDTTGSGGFYDPRACCTLPGWGFDGVRASVCAQGTYNTAADEPADQCKACPPGTTTNGAVPSIVGATTYATFVDDITDCEYTQPGYGQQNAAEVPGLDAGLKECPKGKYSEGGSIFGTDANGNQGLGGLCQDCPKGKTTLSDGATKASNCIVCPAGMGFPTPASSDECKTCPVNTFGDPGREGGDYACQQCPANAASFNFYIGGGATGENTITVKSVSEEGATSAQQCLLEFAAIETGNWYLPTFGALTSALTPVTATTADACRVDCSSDEFCQFFTFDYGTEAAPTPTCVKRVAPTPTKRSGIIRIAYKVLAGTNDGAKRRSLLGGAATPKEVGSGAFSWFKDDDAANIGTTMTIAGSPSTVPTFLAACNDNSACAAVVFTFTTSAATTLSTPCEFKSGAVNLPTSADYTKRTMVKYTTKTDAKPAAA</sequence>
<dbReference type="Gene3D" id="2.10.50.10">
    <property type="entry name" value="Tumor Necrosis Factor Receptor, subunit A, domain 2"/>
    <property type="match status" value="1"/>
</dbReference>
<organism evidence="2 3">
    <name type="scientific">Tetradesmus obliquus</name>
    <name type="common">Green alga</name>
    <name type="synonym">Acutodesmus obliquus</name>
    <dbReference type="NCBI Taxonomy" id="3088"/>
    <lineage>
        <taxon>Eukaryota</taxon>
        <taxon>Viridiplantae</taxon>
        <taxon>Chlorophyta</taxon>
        <taxon>core chlorophytes</taxon>
        <taxon>Chlorophyceae</taxon>
        <taxon>CS clade</taxon>
        <taxon>Sphaeropleales</taxon>
        <taxon>Scenedesmaceae</taxon>
        <taxon>Tetradesmus</taxon>
    </lineage>
</organism>
<dbReference type="InterPro" id="IPR009030">
    <property type="entry name" value="Growth_fac_rcpt_cys_sf"/>
</dbReference>
<protein>
    <recommendedName>
        <fullName evidence="4">Tyrosine-protein kinase ephrin type A/B receptor-like domain-containing protein</fullName>
    </recommendedName>
</protein>
<reference evidence="2 3" key="1">
    <citation type="submission" date="2023-05" db="EMBL/GenBank/DDBJ databases">
        <title>A 100% complete, gapless, phased diploid assembly of the Scenedesmus obliquus UTEX 3031 genome.</title>
        <authorList>
            <person name="Biondi T.C."/>
            <person name="Hanschen E.R."/>
            <person name="Kwon T."/>
            <person name="Eng W."/>
            <person name="Kruse C.P.S."/>
            <person name="Koehler S.I."/>
            <person name="Kunde Y."/>
            <person name="Gleasner C.D."/>
            <person name="You Mak K.T."/>
            <person name="Polle J."/>
            <person name="Hovde B.T."/>
            <person name="Starkenburg S.R."/>
        </authorList>
    </citation>
    <scope>NUCLEOTIDE SEQUENCE [LARGE SCALE GENOMIC DNA]</scope>
    <source>
        <strain evidence="2 3">DOE0152z</strain>
    </source>
</reference>
<evidence type="ECO:0000313" key="2">
    <source>
        <dbReference type="EMBL" id="WIA23304.1"/>
    </source>
</evidence>
<evidence type="ECO:0000313" key="3">
    <source>
        <dbReference type="Proteomes" id="UP001244341"/>
    </source>
</evidence>